<feature type="binding site" evidence="5">
    <location>
        <position position="141"/>
    </location>
    <ligand>
        <name>Mo-molybdopterin</name>
        <dbReference type="ChEBI" id="CHEBI:71302"/>
    </ligand>
    <ligandPart>
        <name>Mo</name>
        <dbReference type="ChEBI" id="CHEBI:28685"/>
    </ligandPart>
</feature>
<feature type="binding site" evidence="5">
    <location>
        <position position="224"/>
    </location>
    <ligand>
        <name>Mo-molybdopterin</name>
        <dbReference type="ChEBI" id="CHEBI:71302"/>
    </ligand>
</feature>
<dbReference type="STRING" id="1122209.SAMN02745752_01098"/>
<comment type="PTM">
    <text evidence="5">Predicted to be exported by the Tat system. The position of the signal peptide cleavage has not been experimentally proven.</text>
</comment>
<proteinExistence type="inferred from homology"/>
<comment type="catalytic activity">
    <reaction evidence="5">
        <text>L-methionyl-[protein] + a quinone + H2O = L-methionyl-(R)-S-oxide-[protein] + a quinol</text>
        <dbReference type="Rhea" id="RHEA:51296"/>
        <dbReference type="Rhea" id="RHEA-COMP:12313"/>
        <dbReference type="Rhea" id="RHEA-COMP:12314"/>
        <dbReference type="ChEBI" id="CHEBI:15377"/>
        <dbReference type="ChEBI" id="CHEBI:16044"/>
        <dbReference type="ChEBI" id="CHEBI:24646"/>
        <dbReference type="ChEBI" id="CHEBI:45764"/>
        <dbReference type="ChEBI" id="CHEBI:132124"/>
    </reaction>
</comment>
<dbReference type="PROSITE" id="PS51318">
    <property type="entry name" value="TAT"/>
    <property type="match status" value="1"/>
</dbReference>
<feature type="domain" description="Oxidoreductase molybdopterin-binding" evidence="7">
    <location>
        <begin position="103"/>
        <end position="258"/>
    </location>
</feature>
<dbReference type="Pfam" id="PF00174">
    <property type="entry name" value="Oxidored_molyb"/>
    <property type="match status" value="1"/>
</dbReference>
<keyword evidence="3 5" id="KW-0732">Signal</keyword>
<reference evidence="8 9" key="1">
    <citation type="submission" date="2016-11" db="EMBL/GenBank/DDBJ databases">
        <authorList>
            <person name="Jaros S."/>
            <person name="Januszkiewicz K."/>
            <person name="Wedrychowicz H."/>
        </authorList>
    </citation>
    <scope>NUCLEOTIDE SEQUENCE [LARGE SCALE GENOMIC DNA]</scope>
    <source>
        <strain evidence="8 9">DSM 21637</strain>
    </source>
</reference>
<dbReference type="Proteomes" id="UP000182350">
    <property type="component" value="Unassembled WGS sequence"/>
</dbReference>
<dbReference type="InterPro" id="IPR000572">
    <property type="entry name" value="OxRdtase_Mopterin-bd_dom"/>
</dbReference>
<accession>A0A1K1VVZ7</accession>
<dbReference type="GO" id="GO:0030091">
    <property type="term" value="P:protein repair"/>
    <property type="evidence" value="ECO:0007669"/>
    <property type="project" value="UniProtKB-UniRule"/>
</dbReference>
<evidence type="ECO:0000256" key="6">
    <source>
        <dbReference type="SAM" id="MobiDB-lite"/>
    </source>
</evidence>
<dbReference type="PANTHER" id="PTHR43032">
    <property type="entry name" value="PROTEIN-METHIONINE-SULFOXIDE REDUCTASE"/>
    <property type="match status" value="1"/>
</dbReference>
<dbReference type="AlphaFoldDB" id="A0A1K1VVZ7"/>
<evidence type="ECO:0000259" key="7">
    <source>
        <dbReference type="Pfam" id="PF00174"/>
    </source>
</evidence>
<feature type="binding site" evidence="5">
    <location>
        <position position="229"/>
    </location>
    <ligand>
        <name>Mo-molybdopterin</name>
        <dbReference type="ChEBI" id="CHEBI:71302"/>
    </ligand>
</feature>
<comment type="similarity">
    <text evidence="5">Belongs to the MsrP family.</text>
</comment>
<evidence type="ECO:0000256" key="4">
    <source>
        <dbReference type="ARBA" id="ARBA00023002"/>
    </source>
</evidence>
<dbReference type="EMBL" id="FPJW01000003">
    <property type="protein sequence ID" value="SFX29191.1"/>
    <property type="molecule type" value="Genomic_DNA"/>
</dbReference>
<dbReference type="GO" id="GO:0046872">
    <property type="term" value="F:metal ion binding"/>
    <property type="evidence" value="ECO:0007669"/>
    <property type="project" value="UniProtKB-KW"/>
</dbReference>
<feature type="binding site" evidence="5">
    <location>
        <position position="176"/>
    </location>
    <ligand>
        <name>Mo-molybdopterin</name>
        <dbReference type="ChEBI" id="CHEBI:71302"/>
    </ligand>
</feature>
<dbReference type="SUPFAM" id="SSF56524">
    <property type="entry name" value="Oxidoreductase molybdopterin-binding domain"/>
    <property type="match status" value="1"/>
</dbReference>
<evidence type="ECO:0000313" key="8">
    <source>
        <dbReference type="EMBL" id="SFX29191.1"/>
    </source>
</evidence>
<evidence type="ECO:0000313" key="9">
    <source>
        <dbReference type="Proteomes" id="UP000182350"/>
    </source>
</evidence>
<dbReference type="InterPro" id="IPR022867">
    <property type="entry name" value="MsrP"/>
</dbReference>
<dbReference type="EC" id="1.8.5.-" evidence="5"/>
<keyword evidence="9" id="KW-1185">Reference proteome</keyword>
<dbReference type="OrthoDB" id="9795587at2"/>
<organism evidence="8 9">
    <name type="scientific">Marinospirillum alkaliphilum DSM 21637</name>
    <dbReference type="NCBI Taxonomy" id="1122209"/>
    <lineage>
        <taxon>Bacteria</taxon>
        <taxon>Pseudomonadati</taxon>
        <taxon>Pseudomonadota</taxon>
        <taxon>Gammaproteobacteria</taxon>
        <taxon>Oceanospirillales</taxon>
        <taxon>Oceanospirillaceae</taxon>
        <taxon>Marinospirillum</taxon>
    </lineage>
</organism>
<protein>
    <recommendedName>
        <fullName evidence="5">Protein-methionine-sulfoxide reductase catalytic subunit MsrP</fullName>
        <ecNumber evidence="5">1.8.5.-</ecNumber>
    </recommendedName>
</protein>
<comment type="catalytic activity">
    <reaction evidence="5">
        <text>L-methionyl-[protein] + a quinone + H2O = L-methionyl-(S)-S-oxide-[protein] + a quinol</text>
        <dbReference type="Rhea" id="RHEA:51292"/>
        <dbReference type="Rhea" id="RHEA-COMP:12313"/>
        <dbReference type="Rhea" id="RHEA-COMP:12315"/>
        <dbReference type="ChEBI" id="CHEBI:15377"/>
        <dbReference type="ChEBI" id="CHEBI:16044"/>
        <dbReference type="ChEBI" id="CHEBI:24646"/>
        <dbReference type="ChEBI" id="CHEBI:44120"/>
        <dbReference type="ChEBI" id="CHEBI:132124"/>
    </reaction>
</comment>
<keyword evidence="1 5" id="KW-0500">Molybdenum</keyword>
<dbReference type="NCBIfam" id="NF003767">
    <property type="entry name" value="PRK05363.1"/>
    <property type="match status" value="1"/>
</dbReference>
<keyword evidence="4 5" id="KW-0560">Oxidoreductase</keyword>
<dbReference type="RefSeq" id="WP_072325352.1">
    <property type="nucleotide sequence ID" value="NZ_FPJW01000003.1"/>
</dbReference>
<evidence type="ECO:0000256" key="2">
    <source>
        <dbReference type="ARBA" id="ARBA00022723"/>
    </source>
</evidence>
<gene>
    <name evidence="5" type="primary">msrP</name>
    <name evidence="8" type="ORF">SAMN02745752_01098</name>
</gene>
<dbReference type="GO" id="GO:0043546">
    <property type="term" value="F:molybdopterin cofactor binding"/>
    <property type="evidence" value="ECO:0007669"/>
    <property type="project" value="UniProtKB-UniRule"/>
</dbReference>
<name>A0A1K1VVZ7_9GAMM</name>
<evidence type="ECO:0000256" key="5">
    <source>
        <dbReference type="HAMAP-Rule" id="MF_01206"/>
    </source>
</evidence>
<dbReference type="InterPro" id="IPR036374">
    <property type="entry name" value="OxRdtase_Mopterin-bd_sf"/>
</dbReference>
<dbReference type="HAMAP" id="MF_01206">
    <property type="entry name" value="MsrP"/>
    <property type="match status" value="1"/>
</dbReference>
<feature type="binding site" evidence="5">
    <location>
        <begin position="240"/>
        <end position="242"/>
    </location>
    <ligand>
        <name>Mo-molybdopterin</name>
        <dbReference type="ChEBI" id="CHEBI:71302"/>
    </ligand>
</feature>
<feature type="binding site" evidence="5">
    <location>
        <position position="83"/>
    </location>
    <ligand>
        <name>Mo-molybdopterin</name>
        <dbReference type="ChEBI" id="CHEBI:71302"/>
    </ligand>
</feature>
<sequence>MTRWRYPAIPEHEITPEPLYHHRRQFMKQAAGLAITAAALPTGLAAAAPQPSDQWRDALAQAPASQLSTDETLTDERTITSYNNFFEFGTRKRDPSDWGHYLQTDPWAIKVEGEVARPGLYDLNKLVRPDWLEERIYRLRCVEAWSMVIPWTGFQLSHLIEQLQPTSKAKYLVFETLYDPQQFPGQRRETLRWPYTEGLRMDEAMHPLTIMAVGLYGKPLPNQNGAPIRLVVPWKYGFKSIKSIVTLRFQEQQPVSSWQQMAPAEYGFYANVNPGVSHPRWSQATERRLGESGRRKTLMFNGYTEQVAGLYQGMDLEQFY</sequence>
<comment type="caution">
    <text evidence="5">Lacks conserved residue(s) required for the propagation of feature annotation.</text>
</comment>
<dbReference type="GO" id="GO:0016672">
    <property type="term" value="F:oxidoreductase activity, acting on a sulfur group of donors, quinone or similar compound as acceptor"/>
    <property type="evidence" value="ECO:0007669"/>
    <property type="project" value="UniProtKB-UniRule"/>
</dbReference>
<comment type="cofactor">
    <cofactor evidence="5">
        <name>Mo-molybdopterin</name>
        <dbReference type="ChEBI" id="CHEBI:71302"/>
    </cofactor>
    <text evidence="5">Binds 1 Mo-molybdopterin (Mo-MPT) cofactor per subunit.</text>
</comment>
<feature type="region of interest" description="Disordered" evidence="6">
    <location>
        <begin position="51"/>
        <end position="71"/>
    </location>
</feature>
<evidence type="ECO:0000256" key="1">
    <source>
        <dbReference type="ARBA" id="ARBA00022505"/>
    </source>
</evidence>
<dbReference type="Gene3D" id="3.90.420.10">
    <property type="entry name" value="Oxidoreductase, molybdopterin-binding domain"/>
    <property type="match status" value="1"/>
</dbReference>
<comment type="subunit">
    <text evidence="5">Heterodimer of a catalytic subunit (MsrP) and a heme-binding subunit (MsrQ).</text>
</comment>
<dbReference type="PANTHER" id="PTHR43032:SF3">
    <property type="entry name" value="PROTEIN-METHIONINE-SULFOXIDE REDUCTASE CATALYTIC SUBUNIT MSRP"/>
    <property type="match status" value="1"/>
</dbReference>
<comment type="function">
    <text evidence="5">Part of the MsrPQ system that repairs oxidized periplasmic proteins containing methionine sulfoxide residues (Met-O), using respiratory chain electrons. Thus protects these proteins from oxidative-stress damage caused by reactive species of oxygen and chlorine generated by the host defense mechanisms. MsrPQ is essential for the maintenance of envelope integrity under bleach stress, rescuing a wide series of structurally unrelated periplasmic proteins from methionine oxidation. The catalytic subunit MsrP is non-stereospecific, being able to reduce both (R-) and (S-) diastereoisomers of methionine sulfoxide.</text>
</comment>
<evidence type="ECO:0000256" key="3">
    <source>
        <dbReference type="ARBA" id="ARBA00022729"/>
    </source>
</evidence>
<keyword evidence="2 5" id="KW-0479">Metal-binding</keyword>
<dbReference type="InterPro" id="IPR006311">
    <property type="entry name" value="TAT_signal"/>
</dbReference>